<keyword evidence="2" id="KW-1185">Reference proteome</keyword>
<name>A0ABY4YLK4_9MICO</name>
<reference evidence="1" key="1">
    <citation type="submission" date="2022-06" db="EMBL/GenBank/DDBJ databases">
        <title>Ornithinimicrobium JY.X270.</title>
        <authorList>
            <person name="Huang Y."/>
        </authorList>
    </citation>
    <scope>NUCLEOTIDE SEQUENCE</scope>
    <source>
        <strain evidence="1">JY.X270</strain>
    </source>
</reference>
<accession>A0ABY4YLK4</accession>
<dbReference type="PANTHER" id="PTHR12526">
    <property type="entry name" value="GLYCOSYLTRANSFERASE"/>
    <property type="match status" value="1"/>
</dbReference>
<proteinExistence type="predicted"/>
<dbReference type="SUPFAM" id="SSF53756">
    <property type="entry name" value="UDP-Glycosyltransferase/glycogen phosphorylase"/>
    <property type="match status" value="1"/>
</dbReference>
<sequence length="738" mass="80320">MRRHGAVEAPAQVLILAERAASLRTDPMLPGTRTGVTVYAACNEEAPKGSFPWRVRQVRPDAARPNQALRVAAARARSRWTAHAAGVPAAWLWAVKRDRWLRRRLRQADLVVSLDGATDGVLALVPGLIDEHRIMPYAEHVTLLDGLAAQVELLDRLRELAAARQGQTAPCETHERADVDAIADRVVAGDLPGVFVPVDELAAIGRQLPGALGIREAADLTLNVLGQISDPSTPGAGPSGLLAQLATARLWMCPTEEMPSDEELASAAREALHGADQALGLGHDSRARARLADAMGVLFHRERHAEAMSTPLLPQPADLLGPLWENLTFQKLVTHVERAQLSQEIRDANQGILSPGGRPQAQVAQAEGRPDVVVIGGVYGEFHELVVAALAEVVDVQFHSPEEVSPFLLGRWAEPVALDALAVLGGWGPGHGEPDPDGTASMSQVLVSSLRSRLHGARVVFIDWADRSTVWVSRLLPEEVRLVVRIHSLDAFDPWFQLVDWSVVDEVIVVSDPLRLLVERMLTLAGAATPVTVLPNLVPLGDLDRPKEPGARTTLGMIGWGRRVKDPLWALDLLAREPSWRLILIGPDLVPALSEAGSAYNEQVRARLQDPDVAECVEIIGWSDDVAEPLRRVGVILSTSRRESWHLGLVEGAASGAVPVVRDWPELVPVGGARALFPDEWVVSDLDQAEARVRAVTEPSVWEATRRRAQEEARQRFDPQSAAQRYREVILGPFHPQS</sequence>
<dbReference type="EMBL" id="CP099490">
    <property type="protein sequence ID" value="USQ77507.1"/>
    <property type="molecule type" value="Genomic_DNA"/>
</dbReference>
<organism evidence="1 2">
    <name type="scientific">Ornithinimicrobium cryptoxanthini</name>
    <dbReference type="NCBI Taxonomy" id="2934161"/>
    <lineage>
        <taxon>Bacteria</taxon>
        <taxon>Bacillati</taxon>
        <taxon>Actinomycetota</taxon>
        <taxon>Actinomycetes</taxon>
        <taxon>Micrococcales</taxon>
        <taxon>Ornithinimicrobiaceae</taxon>
        <taxon>Ornithinimicrobium</taxon>
    </lineage>
</organism>
<dbReference type="RefSeq" id="WP_252622702.1">
    <property type="nucleotide sequence ID" value="NZ_CP099490.1"/>
</dbReference>
<dbReference type="Proteomes" id="UP001056535">
    <property type="component" value="Chromosome"/>
</dbReference>
<evidence type="ECO:0000313" key="2">
    <source>
        <dbReference type="Proteomes" id="UP001056535"/>
    </source>
</evidence>
<evidence type="ECO:0000313" key="1">
    <source>
        <dbReference type="EMBL" id="USQ77507.1"/>
    </source>
</evidence>
<gene>
    <name evidence="1" type="ORF">NF557_06260</name>
</gene>
<dbReference type="Gene3D" id="3.40.50.2000">
    <property type="entry name" value="Glycogen Phosphorylase B"/>
    <property type="match status" value="1"/>
</dbReference>
<protein>
    <submittedName>
        <fullName evidence="1">Glycosyltransferase</fullName>
    </submittedName>
</protein>